<comment type="caution">
    <text evidence="1">The sequence shown here is derived from an EMBL/GenBank/DDBJ whole genome shotgun (WGS) entry which is preliminary data.</text>
</comment>
<proteinExistence type="predicted"/>
<dbReference type="Proteomes" id="UP000886998">
    <property type="component" value="Unassembled WGS sequence"/>
</dbReference>
<accession>A0A8X6WUM7</accession>
<evidence type="ECO:0000313" key="1">
    <source>
        <dbReference type="EMBL" id="GFY41782.1"/>
    </source>
</evidence>
<organism evidence="1 2">
    <name type="scientific">Trichonephila inaurata madagascariensis</name>
    <dbReference type="NCBI Taxonomy" id="2747483"/>
    <lineage>
        <taxon>Eukaryota</taxon>
        <taxon>Metazoa</taxon>
        <taxon>Ecdysozoa</taxon>
        <taxon>Arthropoda</taxon>
        <taxon>Chelicerata</taxon>
        <taxon>Arachnida</taxon>
        <taxon>Araneae</taxon>
        <taxon>Araneomorphae</taxon>
        <taxon>Entelegynae</taxon>
        <taxon>Araneoidea</taxon>
        <taxon>Nephilidae</taxon>
        <taxon>Trichonephila</taxon>
        <taxon>Trichonephila inaurata</taxon>
    </lineage>
</organism>
<keyword evidence="2" id="KW-1185">Reference proteome</keyword>
<name>A0A8X6WUM7_9ARAC</name>
<dbReference type="AlphaFoldDB" id="A0A8X6WUM7"/>
<gene>
    <name evidence="1" type="ORF">TNIN_165681</name>
</gene>
<dbReference type="EMBL" id="BMAV01002669">
    <property type="protein sequence ID" value="GFY41782.1"/>
    <property type="molecule type" value="Genomic_DNA"/>
</dbReference>
<protein>
    <submittedName>
        <fullName evidence="1">Uncharacterized protein</fullName>
    </submittedName>
</protein>
<sequence length="75" mass="8767">MPNWERRRAGQMDGLQHSAAQFSLYLQCGHLFQDGRPLNPVPSYDRLHFLIMKAVGADLELKYCQYLRCIITIDR</sequence>
<evidence type="ECO:0000313" key="2">
    <source>
        <dbReference type="Proteomes" id="UP000886998"/>
    </source>
</evidence>
<reference evidence="1" key="1">
    <citation type="submission" date="2020-08" db="EMBL/GenBank/DDBJ databases">
        <title>Multicomponent nature underlies the extraordinary mechanical properties of spider dragline silk.</title>
        <authorList>
            <person name="Kono N."/>
            <person name="Nakamura H."/>
            <person name="Mori M."/>
            <person name="Yoshida Y."/>
            <person name="Ohtoshi R."/>
            <person name="Malay A.D."/>
            <person name="Moran D.A.P."/>
            <person name="Tomita M."/>
            <person name="Numata K."/>
            <person name="Arakawa K."/>
        </authorList>
    </citation>
    <scope>NUCLEOTIDE SEQUENCE</scope>
</reference>